<accession>A0AAW1P2R7</accession>
<comment type="caution">
    <text evidence="3">The sequence shown here is derived from an EMBL/GenBank/DDBJ whole genome shotgun (WGS) entry which is preliminary data.</text>
</comment>
<dbReference type="Proteomes" id="UP001465755">
    <property type="component" value="Unassembled WGS sequence"/>
</dbReference>
<feature type="compositionally biased region" description="Basic and acidic residues" evidence="1">
    <location>
        <begin position="107"/>
        <end position="121"/>
    </location>
</feature>
<name>A0AAW1P2R7_9CHLO</name>
<keyword evidence="4" id="KW-1185">Reference proteome</keyword>
<evidence type="ECO:0000256" key="1">
    <source>
        <dbReference type="SAM" id="MobiDB-lite"/>
    </source>
</evidence>
<keyword evidence="2" id="KW-0472">Membrane</keyword>
<gene>
    <name evidence="3" type="ORF">WJX73_002503</name>
</gene>
<feature type="region of interest" description="Disordered" evidence="1">
    <location>
        <begin position="84"/>
        <end position="140"/>
    </location>
</feature>
<evidence type="ECO:0000256" key="2">
    <source>
        <dbReference type="SAM" id="Phobius"/>
    </source>
</evidence>
<proteinExistence type="predicted"/>
<dbReference type="AlphaFoldDB" id="A0AAW1P2R7"/>
<evidence type="ECO:0000313" key="3">
    <source>
        <dbReference type="EMBL" id="KAK9804021.1"/>
    </source>
</evidence>
<protein>
    <submittedName>
        <fullName evidence="3">Uncharacterized protein</fullName>
    </submittedName>
</protein>
<keyword evidence="2" id="KW-0812">Transmembrane</keyword>
<reference evidence="3 4" key="1">
    <citation type="journal article" date="2024" name="Nat. Commun.">
        <title>Phylogenomics reveals the evolutionary origins of lichenization in chlorophyte algae.</title>
        <authorList>
            <person name="Puginier C."/>
            <person name="Libourel C."/>
            <person name="Otte J."/>
            <person name="Skaloud P."/>
            <person name="Haon M."/>
            <person name="Grisel S."/>
            <person name="Petersen M."/>
            <person name="Berrin J.G."/>
            <person name="Delaux P.M."/>
            <person name="Dal Grande F."/>
            <person name="Keller J."/>
        </authorList>
    </citation>
    <scope>NUCLEOTIDE SEQUENCE [LARGE SCALE GENOMIC DNA]</scope>
    <source>
        <strain evidence="3 4">SAG 2036</strain>
    </source>
</reference>
<feature type="transmembrane region" description="Helical" evidence="2">
    <location>
        <begin position="39"/>
        <end position="56"/>
    </location>
</feature>
<evidence type="ECO:0000313" key="4">
    <source>
        <dbReference type="Proteomes" id="UP001465755"/>
    </source>
</evidence>
<organism evidence="3 4">
    <name type="scientific">Symbiochloris irregularis</name>
    <dbReference type="NCBI Taxonomy" id="706552"/>
    <lineage>
        <taxon>Eukaryota</taxon>
        <taxon>Viridiplantae</taxon>
        <taxon>Chlorophyta</taxon>
        <taxon>core chlorophytes</taxon>
        <taxon>Trebouxiophyceae</taxon>
        <taxon>Trebouxiales</taxon>
        <taxon>Trebouxiaceae</taxon>
        <taxon>Symbiochloris</taxon>
    </lineage>
</organism>
<sequence length="140" mass="14080">MALRSAFPLSRRLIAQQNQLGLVSRGYATEPGAAATQSYVGYGAAGVGAVALLWYFTSGSKNPQTDTKAGSAAAKAGEAIQADGKVGKHFNPDGAVGSTAQAVGGPLDKDGAIGRQFKKDGAIGGLGQEAGEATEKKAKK</sequence>
<dbReference type="EMBL" id="JALJOQ010000054">
    <property type="protein sequence ID" value="KAK9804021.1"/>
    <property type="molecule type" value="Genomic_DNA"/>
</dbReference>
<keyword evidence="2" id="KW-1133">Transmembrane helix</keyword>